<proteinExistence type="predicted"/>
<sequence>MNIKLKEYENKEYENTDKNISGVYPLLDDKDFNIKIANKKEFNSHKYDGKISKNIGQEADLLCNSEFELSPHQLFVKNFLSNHTPYNSLLLYHGLGTGKTCSAIGICEDMREYMNQLGINKKIIIVASPAVQKNFELQLFDERKLKKVNRLWTLEGCTKNSFLKEVNPSNIVDIDKKTIIQQIKKIIDKQYMFIGYSKFANFISKKLTIPEKAELSTNEQHKYFKKKLCGYFDNTLIVIDEVHNIRINDENREKKISENLLKLVKYVNNVKLLLLSATPMYNSYKEIVWLVNLMNKNDKRSQIKISDIFEKSGEFKKGGKQLLLQKTIGYVSFVKGNNPYIFPYRIYPIQFDKSNSSINVYKQTSYPKTDIFGNKISEHIKYVDLFLNRISGYQYDAYKHICDQITISEKDVKKNGYTTTLQYIYALNIVYPIQDLRSSNYQHLIGREGLERITNHEKTTVNSVEIKYNYSYVPEIEKQFGELFSEKEIGKYSQKISQVCKHIKKGEGITLIYSQYIDGGLIPMALALESMGYSRYGTKYNLLKSNKENDKKKKYAMITGDNRYSLNNELYLKTLTDDDNKDGEKIKVVLISKTGAEGLDFKFIRQVHILEPWFNMNRIEQIIGRAVRTCSHKLLPLEKRNVSIFMHGSYFDKEQSMEPVDMYIYRMAEKKSIEIGRVTRVLKEGSVDCNLNIAQQNFTAERFNHSISQTLFDHTKIKINIGDKSYTEACDYMETCLYKCTPSVSSNVENIDTFNLSHIKLKRDLLKEKIKLIFKEHFVLHINDITKLINIKRIYDKTQIHSALYYLVNNREELISDKYNRHGNLINVGDYFIFQPKNILNKTLDIQSKISLPDYKKKKINIQLNAPEEIIDTEIEDILDKLITDYNEVLTFKSIKSDKSWYKIVGSIIHTLVDEKYDIDVLLRGVIHHQIEHLEFNDKKTLLNYLYNSGGELSEYEHIMLDYFKHNIIKTSSNEFLFLMNKDNSFLIKKDTHWDIASPIQLIEVYEAFKRTINELNKHLASYIGYCSAKDDNITFKLLDRKNMKNKGARCDQLSKTQLIDFLNIFTKPNTFTKENTKKIISNRLAIYLELLIRYKEFTKVDKQLRYLLTPEEAMSINFKN</sequence>
<feature type="domain" description="Helicase ATP-binding" evidence="1">
    <location>
        <begin position="114"/>
        <end position="297"/>
    </location>
</feature>
<evidence type="ECO:0000313" key="2">
    <source>
        <dbReference type="EMBL" id="QFG75086.1"/>
    </source>
</evidence>
<dbReference type="EMBL" id="MN448297">
    <property type="protein sequence ID" value="QFG75086.1"/>
    <property type="molecule type" value="Genomic_DNA"/>
</dbReference>
<protein>
    <recommendedName>
        <fullName evidence="1">Helicase ATP-binding domain-containing protein</fullName>
    </recommendedName>
</protein>
<dbReference type="InterPro" id="IPR027417">
    <property type="entry name" value="P-loop_NTPase"/>
</dbReference>
<dbReference type="InterPro" id="IPR014001">
    <property type="entry name" value="Helicase_ATP-bd"/>
</dbReference>
<evidence type="ECO:0000259" key="1">
    <source>
        <dbReference type="PROSITE" id="PS51192"/>
    </source>
</evidence>
<dbReference type="Pfam" id="PF00271">
    <property type="entry name" value="Helicase_C"/>
    <property type="match status" value="1"/>
</dbReference>
<reference evidence="2" key="1">
    <citation type="journal article" date="2019" name="Philos. Trans. R. Soc. Lond., B, Biol. Sci.">
        <title>Targeted metagenomic recovery of four divergent viruses reveals shared and distinctive characteristics of giant viruses of marine eukaryotes.</title>
        <authorList>
            <person name="Needham D.M."/>
            <person name="Poirier C."/>
            <person name="Hehenberger E."/>
            <person name="Jimenez V."/>
            <person name="Swalwell J.E."/>
            <person name="Santoro A.E."/>
            <person name="Worden A.Z."/>
        </authorList>
    </citation>
    <scope>NUCLEOTIDE SEQUENCE</scope>
    <source>
        <strain evidence="2">OPacV-421</strain>
    </source>
</reference>
<dbReference type="InterPro" id="IPR000330">
    <property type="entry name" value="SNF2_N"/>
</dbReference>
<dbReference type="SUPFAM" id="SSF52540">
    <property type="entry name" value="P-loop containing nucleoside triphosphate hydrolases"/>
    <property type="match status" value="2"/>
</dbReference>
<name>A0A5J6VLD6_9VIRU</name>
<dbReference type="Gene3D" id="3.40.50.300">
    <property type="entry name" value="P-loop containing nucleotide triphosphate hydrolases"/>
    <property type="match status" value="2"/>
</dbReference>
<dbReference type="PROSITE" id="PS51192">
    <property type="entry name" value="HELICASE_ATP_BIND_1"/>
    <property type="match status" value="1"/>
</dbReference>
<dbReference type="InterPro" id="IPR001650">
    <property type="entry name" value="Helicase_C-like"/>
</dbReference>
<dbReference type="SMART" id="SM00490">
    <property type="entry name" value="HELICc"/>
    <property type="match status" value="1"/>
</dbReference>
<organism evidence="2">
    <name type="scientific">Megaviridae environmental sample</name>
    <dbReference type="NCBI Taxonomy" id="1737588"/>
    <lineage>
        <taxon>Viruses</taxon>
        <taxon>Varidnaviria</taxon>
        <taxon>Bamfordvirae</taxon>
        <taxon>Nucleocytoviricota</taxon>
        <taxon>Megaviricetes</taxon>
        <taxon>Imitervirales</taxon>
        <taxon>Mimiviridae</taxon>
        <taxon>environmental samples</taxon>
    </lineage>
</organism>
<dbReference type="Pfam" id="PF00176">
    <property type="entry name" value="SNF2-rel_dom"/>
    <property type="match status" value="1"/>
</dbReference>
<dbReference type="SMART" id="SM00487">
    <property type="entry name" value="DEXDc"/>
    <property type="match status" value="1"/>
</dbReference>
<dbReference type="GO" id="GO:0005524">
    <property type="term" value="F:ATP binding"/>
    <property type="evidence" value="ECO:0007669"/>
    <property type="project" value="InterPro"/>
</dbReference>
<accession>A0A5J6VLD6</accession>